<dbReference type="Pfam" id="PF24837">
    <property type="entry name" value="AMIN-like"/>
    <property type="match status" value="1"/>
</dbReference>
<feature type="domain" description="AMIN-like" evidence="1">
    <location>
        <begin position="84"/>
        <end position="208"/>
    </location>
</feature>
<dbReference type="PROSITE" id="PS51257">
    <property type="entry name" value="PROKAR_LIPOPROTEIN"/>
    <property type="match status" value="1"/>
</dbReference>
<reference evidence="2" key="1">
    <citation type="submission" date="2019-08" db="EMBL/GenBank/DDBJ databases">
        <authorList>
            <person name="Kucharzyk K."/>
            <person name="Murdoch R.W."/>
            <person name="Higgins S."/>
            <person name="Loffler F."/>
        </authorList>
    </citation>
    <scope>NUCLEOTIDE SEQUENCE</scope>
</reference>
<evidence type="ECO:0000259" key="1">
    <source>
        <dbReference type="Pfam" id="PF24837"/>
    </source>
</evidence>
<proteinExistence type="predicted"/>
<sequence>MPESGMRMNVAVCAAAVALVLSGCGSYGTPEPSPTTTPMAPAPTTTVTVETTVYPTDENDPVSPAPYATASTSAAPAGALSDLLITDVRTGAHDGFDRVVIEFDAGASNSVAWSAGYVTDPRAQGSGLPIVIPGASAVLGVTVHGLRIPNGETVLSGLLDGSAHGGIRGVYLDPVFEGISVINIGLDAQRGFYVFGMEAPNRLVIDIQS</sequence>
<protein>
    <recommendedName>
        <fullName evidence="1">AMIN-like domain-containing protein</fullName>
    </recommendedName>
</protein>
<accession>A0A645E5H5</accession>
<dbReference type="EMBL" id="VSSQ01042268">
    <property type="protein sequence ID" value="MPM95822.1"/>
    <property type="molecule type" value="Genomic_DNA"/>
</dbReference>
<dbReference type="InterPro" id="IPR056303">
    <property type="entry name" value="AMIN-like"/>
</dbReference>
<name>A0A645E5H5_9ZZZZ</name>
<comment type="caution">
    <text evidence="2">The sequence shown here is derived from an EMBL/GenBank/DDBJ whole genome shotgun (WGS) entry which is preliminary data.</text>
</comment>
<gene>
    <name evidence="2" type="ORF">SDC9_142977</name>
</gene>
<evidence type="ECO:0000313" key="2">
    <source>
        <dbReference type="EMBL" id="MPM95822.1"/>
    </source>
</evidence>
<organism evidence="2">
    <name type="scientific">bioreactor metagenome</name>
    <dbReference type="NCBI Taxonomy" id="1076179"/>
    <lineage>
        <taxon>unclassified sequences</taxon>
        <taxon>metagenomes</taxon>
        <taxon>ecological metagenomes</taxon>
    </lineage>
</organism>
<dbReference type="AlphaFoldDB" id="A0A645E5H5"/>